<dbReference type="SUPFAM" id="SSF50475">
    <property type="entry name" value="FMN-binding split barrel"/>
    <property type="match status" value="1"/>
</dbReference>
<proteinExistence type="predicted"/>
<keyword evidence="1" id="KW-0472">Membrane</keyword>
<organism evidence="2">
    <name type="scientific">Streptomyces sp. NBC_00003</name>
    <dbReference type="NCBI Taxonomy" id="2903608"/>
    <lineage>
        <taxon>Bacteria</taxon>
        <taxon>Bacillati</taxon>
        <taxon>Actinomycetota</taxon>
        <taxon>Actinomycetes</taxon>
        <taxon>Kitasatosporales</taxon>
        <taxon>Streptomycetaceae</taxon>
        <taxon>Streptomyces</taxon>
    </lineage>
</organism>
<keyword evidence="1" id="KW-0812">Transmembrane</keyword>
<gene>
    <name evidence="2" type="ORF">OG549_26535</name>
</gene>
<keyword evidence="1" id="KW-1133">Transmembrane helix</keyword>
<dbReference type="AlphaFoldDB" id="A0AAU2V8W7"/>
<evidence type="ECO:0000256" key="1">
    <source>
        <dbReference type="SAM" id="Phobius"/>
    </source>
</evidence>
<protein>
    <submittedName>
        <fullName evidence="2">PPOX class F420-dependent oxidoreductase</fullName>
    </submittedName>
</protein>
<accession>A0AAU2V8W7</accession>
<feature type="transmembrane region" description="Helical" evidence="1">
    <location>
        <begin position="107"/>
        <end position="129"/>
    </location>
</feature>
<dbReference type="EMBL" id="CP108318">
    <property type="protein sequence ID" value="WTW63910.1"/>
    <property type="molecule type" value="Genomic_DNA"/>
</dbReference>
<sequence length="138" mass="14581">MRTRIAQLADGRRLLVTTYGPDGAGVTDRTWVIRDSGSALGILIPTASPLAGRLRAGSRILIGGAGLRGRAAFLDEESTVRYRTALIDKYGLPAVAMLARSRLRHGLAGTVGVRLVLGAGGVGLIGRAWEPEWAYSVN</sequence>
<name>A0AAU2V8W7_9ACTN</name>
<reference evidence="2" key="1">
    <citation type="submission" date="2022-10" db="EMBL/GenBank/DDBJ databases">
        <title>The complete genomes of actinobacterial strains from the NBC collection.</title>
        <authorList>
            <person name="Joergensen T.S."/>
            <person name="Alvarez Arevalo M."/>
            <person name="Sterndorff E.B."/>
            <person name="Faurdal D."/>
            <person name="Vuksanovic O."/>
            <person name="Mourched A.-S."/>
            <person name="Charusanti P."/>
            <person name="Shaw S."/>
            <person name="Blin K."/>
            <person name="Weber T."/>
        </authorList>
    </citation>
    <scope>NUCLEOTIDE SEQUENCE</scope>
    <source>
        <strain evidence="2">NBC_00003</strain>
    </source>
</reference>
<evidence type="ECO:0000313" key="2">
    <source>
        <dbReference type="EMBL" id="WTW63910.1"/>
    </source>
</evidence>